<feature type="transmembrane region" description="Helical" evidence="10">
    <location>
        <begin position="259"/>
        <end position="285"/>
    </location>
</feature>
<keyword evidence="8 10" id="KW-0472">Membrane</keyword>
<evidence type="ECO:0000256" key="2">
    <source>
        <dbReference type="ARBA" id="ARBA00008066"/>
    </source>
</evidence>
<keyword evidence="5 10" id="KW-0812">Transmembrane</keyword>
<feature type="transmembrane region" description="Helical" evidence="10">
    <location>
        <begin position="218"/>
        <end position="238"/>
    </location>
</feature>
<dbReference type="EMBL" id="JAGSXJ010000017">
    <property type="protein sequence ID" value="KAH6683747.1"/>
    <property type="molecule type" value="Genomic_DNA"/>
</dbReference>
<organism evidence="12 13">
    <name type="scientific">Plectosphaerella plurivora</name>
    <dbReference type="NCBI Taxonomy" id="936078"/>
    <lineage>
        <taxon>Eukaryota</taxon>
        <taxon>Fungi</taxon>
        <taxon>Dikarya</taxon>
        <taxon>Ascomycota</taxon>
        <taxon>Pezizomycotina</taxon>
        <taxon>Sordariomycetes</taxon>
        <taxon>Hypocreomycetidae</taxon>
        <taxon>Glomerellales</taxon>
        <taxon>Plectosphaerellaceae</taxon>
        <taxon>Plectosphaerella</taxon>
    </lineage>
</organism>
<feature type="transmembrane region" description="Helical" evidence="10">
    <location>
        <begin position="187"/>
        <end position="206"/>
    </location>
</feature>
<comment type="similarity">
    <text evidence="2">Belongs to the amino acid/polyamine transporter 2 family.</text>
</comment>
<reference evidence="12" key="1">
    <citation type="journal article" date="2021" name="Nat. Commun.">
        <title>Genetic determinants of endophytism in the Arabidopsis root mycobiome.</title>
        <authorList>
            <person name="Mesny F."/>
            <person name="Miyauchi S."/>
            <person name="Thiergart T."/>
            <person name="Pickel B."/>
            <person name="Atanasova L."/>
            <person name="Karlsson M."/>
            <person name="Huettel B."/>
            <person name="Barry K.W."/>
            <person name="Haridas S."/>
            <person name="Chen C."/>
            <person name="Bauer D."/>
            <person name="Andreopoulos W."/>
            <person name="Pangilinan J."/>
            <person name="LaButti K."/>
            <person name="Riley R."/>
            <person name="Lipzen A."/>
            <person name="Clum A."/>
            <person name="Drula E."/>
            <person name="Henrissat B."/>
            <person name="Kohler A."/>
            <person name="Grigoriev I.V."/>
            <person name="Martin F.M."/>
            <person name="Hacquard S."/>
        </authorList>
    </citation>
    <scope>NUCLEOTIDE SEQUENCE</scope>
    <source>
        <strain evidence="12">MPI-SDFR-AT-0117</strain>
    </source>
</reference>
<proteinExistence type="inferred from homology"/>
<dbReference type="GO" id="GO:0005302">
    <property type="term" value="F:L-tyrosine transmembrane transporter activity"/>
    <property type="evidence" value="ECO:0007669"/>
    <property type="project" value="TreeGrafter"/>
</dbReference>
<dbReference type="GO" id="GO:0015194">
    <property type="term" value="F:L-serine transmembrane transporter activity"/>
    <property type="evidence" value="ECO:0007669"/>
    <property type="project" value="TreeGrafter"/>
</dbReference>
<feature type="region of interest" description="Disordered" evidence="9">
    <location>
        <begin position="1"/>
        <end position="33"/>
    </location>
</feature>
<evidence type="ECO:0000313" key="12">
    <source>
        <dbReference type="EMBL" id="KAH6683747.1"/>
    </source>
</evidence>
<evidence type="ECO:0000256" key="5">
    <source>
        <dbReference type="ARBA" id="ARBA00022692"/>
    </source>
</evidence>
<evidence type="ECO:0000256" key="1">
    <source>
        <dbReference type="ARBA" id="ARBA00004128"/>
    </source>
</evidence>
<keyword evidence="4" id="KW-0926">Vacuole</keyword>
<dbReference type="Gene3D" id="1.20.1740.10">
    <property type="entry name" value="Amino acid/polyamine transporter I"/>
    <property type="match status" value="1"/>
</dbReference>
<feature type="domain" description="Amino acid transporter transmembrane" evidence="11">
    <location>
        <begin position="35"/>
        <end position="439"/>
    </location>
</feature>
<feature type="region of interest" description="Disordered" evidence="9">
    <location>
        <begin position="340"/>
        <end position="366"/>
    </location>
</feature>
<dbReference type="GO" id="GO:0005313">
    <property type="term" value="F:L-glutamate transmembrane transporter activity"/>
    <property type="evidence" value="ECO:0007669"/>
    <property type="project" value="TreeGrafter"/>
</dbReference>
<feature type="transmembrane region" description="Helical" evidence="10">
    <location>
        <begin position="36"/>
        <end position="57"/>
    </location>
</feature>
<keyword evidence="6" id="KW-0029">Amino-acid transport</keyword>
<evidence type="ECO:0000313" key="13">
    <source>
        <dbReference type="Proteomes" id="UP000770015"/>
    </source>
</evidence>
<feature type="transmembrane region" description="Helical" evidence="10">
    <location>
        <begin position="297"/>
        <end position="318"/>
    </location>
</feature>
<comment type="subcellular location">
    <subcellularLocation>
        <location evidence="1">Vacuole membrane</location>
        <topology evidence="1">Multi-pass membrane protein</topology>
    </subcellularLocation>
</comment>
<evidence type="ECO:0000259" key="11">
    <source>
        <dbReference type="Pfam" id="PF01490"/>
    </source>
</evidence>
<keyword evidence="13" id="KW-1185">Reference proteome</keyword>
<sequence length="527" mass="56581">MTSYETISNGNLSSGSERNDEMTRSRRKAREGGGQASMLSSIINLLNTIVGAGTLAMPSVLSHMGIFLGTLMIVWSGFTAAFGLYLQGRCARYLDRGGSSFFAISKLTYPNAAVIFDAAIAIKCFGVGVSYLIIIGDLMPKVLLGFNESITADRPYLADRNFWITAFMLLVIPLSFLRRLDSLKYTSIVALVSIGYLVILVVYHFGVEPLQDKSSLRIIQPQSTVAFLSTLPVVVFAYTCHQNMFSILNEIKDASPSSIVGVVGTSIGSASSVYVLVAITGYLTFGNDVNGNIVSMYAPSVATLIGQLGIVILVTFSIPLQVHPCRASIDAVLKWRPNANQPNSAARSSSPGGGRPLLGAAGSSARPDPAIKPMSDLRFAILTSVILVLGYLVALSVTSLERVLAYVGSIGSTSISFILPGLFYYKISDPESIHHQRLLKEDDDAGDAVDAADDDIEDSAALATSIQSLGSVASVALDPRKWRKKWRWDLEHIEHDALRKGALALSIYGMCVMVICLGMNIVFHASG</sequence>
<dbReference type="OrthoDB" id="438545at2759"/>
<evidence type="ECO:0000256" key="3">
    <source>
        <dbReference type="ARBA" id="ARBA00022448"/>
    </source>
</evidence>
<dbReference type="PANTHER" id="PTHR22950">
    <property type="entry name" value="AMINO ACID TRANSPORTER"/>
    <property type="match status" value="1"/>
</dbReference>
<feature type="compositionally biased region" description="Polar residues" evidence="9">
    <location>
        <begin position="1"/>
        <end position="16"/>
    </location>
</feature>
<comment type="caution">
    <text evidence="12">The sequence shown here is derived from an EMBL/GenBank/DDBJ whole genome shotgun (WGS) entry which is preliminary data.</text>
</comment>
<gene>
    <name evidence="12" type="ORF">F5X68DRAFT_269677</name>
</gene>
<dbReference type="Pfam" id="PF01490">
    <property type="entry name" value="Aa_trans"/>
    <property type="match status" value="1"/>
</dbReference>
<keyword evidence="7 10" id="KW-1133">Transmembrane helix</keyword>
<feature type="transmembrane region" description="Helical" evidence="10">
    <location>
        <begin position="63"/>
        <end position="86"/>
    </location>
</feature>
<evidence type="ECO:0000256" key="7">
    <source>
        <dbReference type="ARBA" id="ARBA00022989"/>
    </source>
</evidence>
<dbReference type="AlphaFoldDB" id="A0A9P9A8P5"/>
<dbReference type="Proteomes" id="UP000770015">
    <property type="component" value="Unassembled WGS sequence"/>
</dbReference>
<evidence type="ECO:0000256" key="4">
    <source>
        <dbReference type="ARBA" id="ARBA00022554"/>
    </source>
</evidence>
<feature type="transmembrane region" description="Helical" evidence="10">
    <location>
        <begin position="502"/>
        <end position="523"/>
    </location>
</feature>
<dbReference type="GO" id="GO:0000329">
    <property type="term" value="C:fungal-type vacuole membrane"/>
    <property type="evidence" value="ECO:0007669"/>
    <property type="project" value="TreeGrafter"/>
</dbReference>
<feature type="transmembrane region" description="Helical" evidence="10">
    <location>
        <begin position="403"/>
        <end position="425"/>
    </location>
</feature>
<evidence type="ECO:0000256" key="10">
    <source>
        <dbReference type="SAM" id="Phobius"/>
    </source>
</evidence>
<dbReference type="PANTHER" id="PTHR22950:SF678">
    <property type="entry name" value="VACUOLAR AMINO ACID TRANSPORTER 5-RELATED"/>
    <property type="match status" value="1"/>
</dbReference>
<evidence type="ECO:0000256" key="9">
    <source>
        <dbReference type="SAM" id="MobiDB-lite"/>
    </source>
</evidence>
<name>A0A9P9A8P5_9PEZI</name>
<keyword evidence="3" id="KW-0813">Transport</keyword>
<feature type="transmembrane region" description="Helical" evidence="10">
    <location>
        <begin position="379"/>
        <end position="397"/>
    </location>
</feature>
<dbReference type="GO" id="GO:0015189">
    <property type="term" value="F:L-lysine transmembrane transporter activity"/>
    <property type="evidence" value="ECO:0007669"/>
    <property type="project" value="TreeGrafter"/>
</dbReference>
<accession>A0A9P9A8P5</accession>
<dbReference type="InterPro" id="IPR013057">
    <property type="entry name" value="AA_transpt_TM"/>
</dbReference>
<dbReference type="GO" id="GO:0005290">
    <property type="term" value="F:L-histidine transmembrane transporter activity"/>
    <property type="evidence" value="ECO:0007669"/>
    <property type="project" value="TreeGrafter"/>
</dbReference>
<feature type="transmembrane region" description="Helical" evidence="10">
    <location>
        <begin position="162"/>
        <end position="180"/>
    </location>
</feature>
<evidence type="ECO:0000256" key="6">
    <source>
        <dbReference type="ARBA" id="ARBA00022970"/>
    </source>
</evidence>
<feature type="transmembrane region" description="Helical" evidence="10">
    <location>
        <begin position="107"/>
        <end position="134"/>
    </location>
</feature>
<evidence type="ECO:0000256" key="8">
    <source>
        <dbReference type="ARBA" id="ARBA00023136"/>
    </source>
</evidence>
<dbReference type="GO" id="GO:0061459">
    <property type="term" value="F:L-arginine transmembrane transporter activity"/>
    <property type="evidence" value="ECO:0007669"/>
    <property type="project" value="TreeGrafter"/>
</dbReference>
<protein>
    <submittedName>
        <fullName evidence="12">Vacuolar amino acid transporter 5</fullName>
    </submittedName>
</protein>